<proteinExistence type="predicted"/>
<evidence type="ECO:0000313" key="1">
    <source>
        <dbReference type="EMBL" id="QHU09491.1"/>
    </source>
</evidence>
<dbReference type="EMBL" id="MN740737">
    <property type="protein sequence ID" value="QHU09491.1"/>
    <property type="molecule type" value="Genomic_DNA"/>
</dbReference>
<protein>
    <submittedName>
        <fullName evidence="1">Uncharacterized protein</fullName>
    </submittedName>
</protein>
<dbReference type="AlphaFoldDB" id="A0A6C0JX35"/>
<accession>A0A6C0JX35</accession>
<name>A0A6C0JX35_9ZZZZ</name>
<sequence>MTAQNMIMRVGIVYRNPSKVQLLKLSNTLFTGKGAIINHSITMGYECTTPIYKSSCWLKNMDVVYRLTIENYEDIAEKIKNYPPELSNWL</sequence>
<organism evidence="1">
    <name type="scientific">viral metagenome</name>
    <dbReference type="NCBI Taxonomy" id="1070528"/>
    <lineage>
        <taxon>unclassified sequences</taxon>
        <taxon>metagenomes</taxon>
        <taxon>organismal metagenomes</taxon>
    </lineage>
</organism>
<reference evidence="1" key="1">
    <citation type="journal article" date="2020" name="Nature">
        <title>Giant virus diversity and host interactions through global metagenomics.</title>
        <authorList>
            <person name="Schulz F."/>
            <person name="Roux S."/>
            <person name="Paez-Espino D."/>
            <person name="Jungbluth S."/>
            <person name="Walsh D.A."/>
            <person name="Denef V.J."/>
            <person name="McMahon K.D."/>
            <person name="Konstantinidis K.T."/>
            <person name="Eloe-Fadrosh E.A."/>
            <person name="Kyrpides N.C."/>
            <person name="Woyke T."/>
        </authorList>
    </citation>
    <scope>NUCLEOTIDE SEQUENCE</scope>
    <source>
        <strain evidence="1">GVMAG-S-1101164-105</strain>
    </source>
</reference>